<name>A0A7R8WES7_9CRUS</name>
<dbReference type="NCBIfam" id="NF009557">
    <property type="entry name" value="PRK13009.1"/>
    <property type="match status" value="1"/>
</dbReference>
<dbReference type="GO" id="GO:0006526">
    <property type="term" value="P:L-arginine biosynthetic process"/>
    <property type="evidence" value="ECO:0007669"/>
    <property type="project" value="TreeGrafter"/>
</dbReference>
<dbReference type="PANTHER" id="PTHR43808:SF31">
    <property type="entry name" value="N-ACETYL-L-CITRULLINE DEACETYLASE"/>
    <property type="match status" value="1"/>
</dbReference>
<evidence type="ECO:0000256" key="2">
    <source>
        <dbReference type="ARBA" id="ARBA00022801"/>
    </source>
</evidence>
<gene>
    <name evidence="4" type="ORF">CTOB1V02_LOCUS8116</name>
</gene>
<dbReference type="OrthoDB" id="7832001at2759"/>
<dbReference type="PANTHER" id="PTHR43808">
    <property type="entry name" value="ACETYLORNITHINE DEACETYLASE"/>
    <property type="match status" value="1"/>
</dbReference>
<dbReference type="Pfam" id="PF01546">
    <property type="entry name" value="Peptidase_M20"/>
    <property type="match status" value="1"/>
</dbReference>
<dbReference type="AlphaFoldDB" id="A0A7R8WES7"/>
<dbReference type="Pfam" id="PF07687">
    <property type="entry name" value="M20_dimer"/>
    <property type="match status" value="1"/>
</dbReference>
<dbReference type="Gene3D" id="3.30.70.360">
    <property type="match status" value="1"/>
</dbReference>
<keyword evidence="2" id="KW-0378">Hydrolase</keyword>
<accession>A0A7R8WES7</accession>
<proteinExistence type="predicted"/>
<dbReference type="InterPro" id="IPR002933">
    <property type="entry name" value="Peptidase_M20"/>
</dbReference>
<dbReference type="GO" id="GO:0008777">
    <property type="term" value="F:acetylornithine deacetylase activity"/>
    <property type="evidence" value="ECO:0007669"/>
    <property type="project" value="TreeGrafter"/>
</dbReference>
<feature type="domain" description="Peptidase M20 dimerisation" evidence="3">
    <location>
        <begin position="180"/>
        <end position="282"/>
    </location>
</feature>
<protein>
    <recommendedName>
        <fullName evidence="3">Peptidase M20 dimerisation domain-containing protein</fullName>
    </recommendedName>
</protein>
<dbReference type="GO" id="GO:0046872">
    <property type="term" value="F:metal ion binding"/>
    <property type="evidence" value="ECO:0007669"/>
    <property type="project" value="UniProtKB-KW"/>
</dbReference>
<organism evidence="4">
    <name type="scientific">Cyprideis torosa</name>
    <dbReference type="NCBI Taxonomy" id="163714"/>
    <lineage>
        <taxon>Eukaryota</taxon>
        <taxon>Metazoa</taxon>
        <taxon>Ecdysozoa</taxon>
        <taxon>Arthropoda</taxon>
        <taxon>Crustacea</taxon>
        <taxon>Oligostraca</taxon>
        <taxon>Ostracoda</taxon>
        <taxon>Podocopa</taxon>
        <taxon>Podocopida</taxon>
        <taxon>Cytherocopina</taxon>
        <taxon>Cytheroidea</taxon>
        <taxon>Cytherideidae</taxon>
        <taxon>Cyprideis</taxon>
    </lineage>
</organism>
<evidence type="ECO:0000313" key="4">
    <source>
        <dbReference type="EMBL" id="CAD7230254.1"/>
    </source>
</evidence>
<dbReference type="SUPFAM" id="SSF53187">
    <property type="entry name" value="Zn-dependent exopeptidases"/>
    <property type="match status" value="1"/>
</dbReference>
<dbReference type="InterPro" id="IPR050072">
    <property type="entry name" value="Peptidase_M20A"/>
</dbReference>
<keyword evidence="1" id="KW-0479">Metal-binding</keyword>
<dbReference type="InterPro" id="IPR011650">
    <property type="entry name" value="Peptidase_M20_dimer"/>
</dbReference>
<reference evidence="4" key="1">
    <citation type="submission" date="2020-11" db="EMBL/GenBank/DDBJ databases">
        <authorList>
            <person name="Tran Van P."/>
        </authorList>
    </citation>
    <scope>NUCLEOTIDE SEQUENCE</scope>
</reference>
<dbReference type="SUPFAM" id="SSF55031">
    <property type="entry name" value="Bacterial exopeptidase dimerisation domain"/>
    <property type="match status" value="1"/>
</dbReference>
<evidence type="ECO:0000259" key="3">
    <source>
        <dbReference type="Pfam" id="PF07687"/>
    </source>
</evidence>
<evidence type="ECO:0000256" key="1">
    <source>
        <dbReference type="ARBA" id="ARBA00022723"/>
    </source>
</evidence>
<dbReference type="EMBL" id="OB662567">
    <property type="protein sequence ID" value="CAD7230254.1"/>
    <property type="molecule type" value="Genomic_DNA"/>
</dbReference>
<dbReference type="InterPro" id="IPR036264">
    <property type="entry name" value="Bact_exopeptidase_dim_dom"/>
</dbReference>
<sequence length="308" mass="33736">MIDVTKLTQDLIRCPSVTPEDAGAQDILKAPLKKMGFEIFDLPFDGNNSYPVKNFFARLGTDAPHLCYAGHTDVVPVGDEAAWTHPPFDAIIQDGMMYGRGTSDMKGGNAAFVAAISKFLSNHKDFKGSISLLITGDEEADAINGTARVLEWMKNNNHIPDFALVGESSNIKELGEEIKIGRRGSLSGTLTIKGKQGHVAYPQFADNPLPRLCAMASALSTFTFDTGTDNFSATNLEITNIEVGNKASNVIPAAGTLKFNIRFNTTWTMETLDQKLREILDSVSTDQYIKARHNHLCAQHAQLIMQNW</sequence>
<dbReference type="Gene3D" id="3.40.630.10">
    <property type="entry name" value="Zn peptidases"/>
    <property type="match status" value="1"/>
</dbReference>